<dbReference type="Proteomes" id="UP001311915">
    <property type="component" value="Unassembled WGS sequence"/>
</dbReference>
<dbReference type="EMBL" id="JAWPEI010000012">
    <property type="protein sequence ID" value="KAK4708359.1"/>
    <property type="molecule type" value="Genomic_DNA"/>
</dbReference>
<name>A0AAV9K4V4_9SOLN</name>
<reference evidence="1 2" key="1">
    <citation type="submission" date="2023-10" db="EMBL/GenBank/DDBJ databases">
        <title>Genome-Wide Identification Analysis in wild type Solanum Pinnatisectum Reveals Some Genes Defensing Phytophthora Infestans.</title>
        <authorList>
            <person name="Sun C."/>
        </authorList>
    </citation>
    <scope>NUCLEOTIDE SEQUENCE [LARGE SCALE GENOMIC DNA]</scope>
    <source>
        <strain evidence="1">LQN</strain>
        <tissue evidence="1">Leaf</tissue>
    </source>
</reference>
<comment type="caution">
    <text evidence="1">The sequence shown here is derived from an EMBL/GenBank/DDBJ whole genome shotgun (WGS) entry which is preliminary data.</text>
</comment>
<keyword evidence="2" id="KW-1185">Reference proteome</keyword>
<accession>A0AAV9K4V4</accession>
<evidence type="ECO:0000313" key="2">
    <source>
        <dbReference type="Proteomes" id="UP001311915"/>
    </source>
</evidence>
<evidence type="ECO:0000313" key="1">
    <source>
        <dbReference type="EMBL" id="KAK4708359.1"/>
    </source>
</evidence>
<sequence>MEKTGHNHVVPKATPNGNEGVVTCNAFCSLADEEQHDHINAENSGQATMKGTDNEGIQRLSVVLHMQ</sequence>
<dbReference type="AlphaFoldDB" id="A0AAV9K4V4"/>
<organism evidence="1 2">
    <name type="scientific">Solanum pinnatisectum</name>
    <name type="common">tansyleaf nightshade</name>
    <dbReference type="NCBI Taxonomy" id="50273"/>
    <lineage>
        <taxon>Eukaryota</taxon>
        <taxon>Viridiplantae</taxon>
        <taxon>Streptophyta</taxon>
        <taxon>Embryophyta</taxon>
        <taxon>Tracheophyta</taxon>
        <taxon>Spermatophyta</taxon>
        <taxon>Magnoliopsida</taxon>
        <taxon>eudicotyledons</taxon>
        <taxon>Gunneridae</taxon>
        <taxon>Pentapetalae</taxon>
        <taxon>asterids</taxon>
        <taxon>lamiids</taxon>
        <taxon>Solanales</taxon>
        <taxon>Solanaceae</taxon>
        <taxon>Solanoideae</taxon>
        <taxon>Solaneae</taxon>
        <taxon>Solanum</taxon>
    </lineage>
</organism>
<protein>
    <submittedName>
        <fullName evidence="1">Uncharacterized protein</fullName>
    </submittedName>
</protein>
<proteinExistence type="predicted"/>
<gene>
    <name evidence="1" type="ORF">R3W88_029284</name>
</gene>